<protein>
    <submittedName>
        <fullName evidence="2">Peptidoglycan-binding domain-containing protein</fullName>
    </submittedName>
</protein>
<proteinExistence type="predicted"/>
<dbReference type="SUPFAM" id="SSF47090">
    <property type="entry name" value="PGBD-like"/>
    <property type="match status" value="1"/>
</dbReference>
<dbReference type="Gene3D" id="1.10.101.10">
    <property type="entry name" value="PGBD-like superfamily/PGBD"/>
    <property type="match status" value="1"/>
</dbReference>
<dbReference type="EMBL" id="JBHSXX010000001">
    <property type="protein sequence ID" value="MFC6866355.1"/>
    <property type="molecule type" value="Genomic_DNA"/>
</dbReference>
<dbReference type="Pfam" id="PF01471">
    <property type="entry name" value="PG_binding_1"/>
    <property type="match status" value="1"/>
</dbReference>
<reference evidence="3" key="1">
    <citation type="journal article" date="2019" name="Int. J. Syst. Evol. Microbiol.">
        <title>The Global Catalogue of Microorganisms (GCM) 10K type strain sequencing project: providing services to taxonomists for standard genome sequencing and annotation.</title>
        <authorList>
            <consortium name="The Broad Institute Genomics Platform"/>
            <consortium name="The Broad Institute Genome Sequencing Center for Infectious Disease"/>
            <person name="Wu L."/>
            <person name="Ma J."/>
        </authorList>
    </citation>
    <scope>NUCLEOTIDE SEQUENCE [LARGE SCALE GENOMIC DNA]</scope>
    <source>
        <strain evidence="3">KCTC 32255</strain>
    </source>
</reference>
<name>A0ABW2BVI7_9PSEU</name>
<gene>
    <name evidence="2" type="ORF">ACFQGD_04280</name>
</gene>
<dbReference type="InterPro" id="IPR036366">
    <property type="entry name" value="PGBDSf"/>
</dbReference>
<organism evidence="2 3">
    <name type="scientific">Haloechinothrix salitolerans</name>
    <dbReference type="NCBI Taxonomy" id="926830"/>
    <lineage>
        <taxon>Bacteria</taxon>
        <taxon>Bacillati</taxon>
        <taxon>Actinomycetota</taxon>
        <taxon>Actinomycetes</taxon>
        <taxon>Pseudonocardiales</taxon>
        <taxon>Pseudonocardiaceae</taxon>
        <taxon>Haloechinothrix</taxon>
    </lineage>
</organism>
<keyword evidence="3" id="KW-1185">Reference proteome</keyword>
<evidence type="ECO:0000313" key="2">
    <source>
        <dbReference type="EMBL" id="MFC6866355.1"/>
    </source>
</evidence>
<sequence length="50" mass="5764">MNEVYPLYSQLRVDGIYRPKTQRVMREFQRRSGLVPDGIVGPKTWAALGI</sequence>
<feature type="domain" description="Peptidoglycan binding-like" evidence="1">
    <location>
        <begin position="8"/>
        <end position="48"/>
    </location>
</feature>
<evidence type="ECO:0000259" key="1">
    <source>
        <dbReference type="Pfam" id="PF01471"/>
    </source>
</evidence>
<dbReference type="InterPro" id="IPR036365">
    <property type="entry name" value="PGBD-like_sf"/>
</dbReference>
<comment type="caution">
    <text evidence="2">The sequence shown here is derived from an EMBL/GenBank/DDBJ whole genome shotgun (WGS) entry which is preliminary data.</text>
</comment>
<dbReference type="RefSeq" id="WP_345399854.1">
    <property type="nucleotide sequence ID" value="NZ_BAABLA010000094.1"/>
</dbReference>
<dbReference type="InterPro" id="IPR002477">
    <property type="entry name" value="Peptidoglycan-bd-like"/>
</dbReference>
<accession>A0ABW2BVI7</accession>
<evidence type="ECO:0000313" key="3">
    <source>
        <dbReference type="Proteomes" id="UP001596337"/>
    </source>
</evidence>
<dbReference type="Proteomes" id="UP001596337">
    <property type="component" value="Unassembled WGS sequence"/>
</dbReference>